<accession>A0A2D4G3I0</accession>
<name>A0A2D4G3I0_MICCO</name>
<evidence type="ECO:0000313" key="1">
    <source>
        <dbReference type="EMBL" id="LAA54308.1"/>
    </source>
</evidence>
<reference evidence="1" key="2">
    <citation type="submission" date="2017-11" db="EMBL/GenBank/DDBJ databases">
        <title>Coralsnake Venomics: Analyses of Venom Gland Transcriptomes and Proteomes of Six Brazilian Taxa.</title>
        <authorList>
            <person name="Aird S.D."/>
            <person name="Jorge da Silva N."/>
            <person name="Qiu L."/>
            <person name="Villar-Briones A."/>
            <person name="Aparecida-Saddi V."/>
            <person name="Campos-Telles M.P."/>
            <person name="Grau M."/>
            <person name="Mikheyev A.S."/>
        </authorList>
    </citation>
    <scope>NUCLEOTIDE SEQUENCE</scope>
    <source>
        <tissue evidence="1">Venom_gland</tissue>
    </source>
</reference>
<dbReference type="EMBL" id="IACJ01107427">
    <property type="protein sequence ID" value="LAA54308.1"/>
    <property type="molecule type" value="Transcribed_RNA"/>
</dbReference>
<dbReference type="AlphaFoldDB" id="A0A2D4G3I0"/>
<sequence>MKYDRAAEEEIVCMWQSSLHYLSLCDWFACLLVYFSEGVTLSLHEFRSSLNVLFVLRNGEGAVNREASKASYESRHLPRQLRDLSLALPCFVCGQGFGLKNLELYHKGIS</sequence>
<proteinExistence type="predicted"/>
<reference evidence="1" key="1">
    <citation type="submission" date="2017-07" db="EMBL/GenBank/DDBJ databases">
        <authorList>
            <person name="Mikheyev A."/>
            <person name="Grau M."/>
        </authorList>
    </citation>
    <scope>NUCLEOTIDE SEQUENCE</scope>
    <source>
        <tissue evidence="1">Venom_gland</tissue>
    </source>
</reference>
<organism evidence="1">
    <name type="scientific">Micrurus corallinus</name>
    <name type="common">Brazilian coral snake</name>
    <dbReference type="NCBI Taxonomy" id="54390"/>
    <lineage>
        <taxon>Eukaryota</taxon>
        <taxon>Metazoa</taxon>
        <taxon>Chordata</taxon>
        <taxon>Craniata</taxon>
        <taxon>Vertebrata</taxon>
        <taxon>Euteleostomi</taxon>
        <taxon>Lepidosauria</taxon>
        <taxon>Squamata</taxon>
        <taxon>Bifurcata</taxon>
        <taxon>Unidentata</taxon>
        <taxon>Episquamata</taxon>
        <taxon>Toxicofera</taxon>
        <taxon>Serpentes</taxon>
        <taxon>Colubroidea</taxon>
        <taxon>Elapidae</taxon>
        <taxon>Elapinae</taxon>
        <taxon>Micrurus</taxon>
    </lineage>
</organism>
<protein>
    <submittedName>
        <fullName evidence="1">Uncharacterized protein</fullName>
    </submittedName>
</protein>